<dbReference type="EMBL" id="JAFIDN010000012">
    <property type="protein sequence ID" value="MBP3193614.1"/>
    <property type="molecule type" value="Genomic_DNA"/>
</dbReference>
<dbReference type="RefSeq" id="WP_210513069.1">
    <property type="nucleotide sequence ID" value="NZ_JAFIDN010000012.1"/>
</dbReference>
<evidence type="ECO:0000256" key="1">
    <source>
        <dbReference type="SAM" id="SignalP"/>
    </source>
</evidence>
<keyword evidence="1" id="KW-0732">Signal</keyword>
<sequence>MSRLLMKSGSLTLLSWLLLFPLSAIADQPADYLLAAPYYSADETAAKARASGTIHIVAVMVEFQEDDNRFTTGDGTFELDFLERHDIVIDPLPHDKGYFEARLEFARNYFNTVSGGKLDVTWEVLPEIVQLDEPMSAYSPTGETDEENFKLANLARDAWTSVSPGTVPDLSGHDPDKTMFIVFHAGSGRNIELMGTTLDKTPQDIPSVYLGPQSFQRLLDEPGFDGFDIGEPDLKVTNTALLPQTQSRTGEDIAGDEYVLELSINGLLVANIGSFLGLPDLFNTDSGASAIGRFGLMDGASIFSYLGLFPPEPSAWEKIHLGWQEPFDITLDTEEPVRLPAVSLREENSIARHAISSDEHFLVENRHRNPSNEALELTIRTPDGNYVTRTVEPDDERFDPFDASDYDEILEPGVIVNVSNFDWSLPGGPDISTDDDTDADTDRILNGGMLIWHIDNAVIRSTLDDNRVNANSDRRGVQVVEADGARDIGRSPGTGQDRFTNGHAFDFWWSGNDFTVITTAGDSIVVYENRFGPDTRPSNESNLGSPSHFEFYDFSDNIPEAYFYARSVAGDLTDPVSPSFPELPESAGHPSGSAQFPSALVWLADMIDDGPDELMIPSPSGFYIIAAGDSEEDYRFLEHPFPSSPVIDGNQLLSGQMPPEPAESSQDIRSWTLENGDWVSSWVLEGRPFGPGLVSRENDGSYRADLTPLTFDADGVVLTDDGPAVQKSGETDGIYAELEDDRVVISDGSFHYDLRGDKRGSKRKYVGNIRFDGSSGPSFFILTDDRLSLMDMSSGGEWDVETVHESSEISWPSLVDFNGDGSLNLFITDPETNRIYGYYRDGGQLDYFPVRAPGQSRFTGSPLFADITGDGHQELVAAAVDSLTMTIHAYDRWMNRVEGFPLTAGSLSDDNDLEPHPLLITGNRLFSVAPSGEVRVWDLPEAGEIAWGRVYGMQAGNKAGRNMDRERSERDAFGILNEKETYNWPNPADDHTHIRFETSEPASVDITVINQSGSTVYQTQTDSRGRSPEEIRLNTSSWGNGVYFARVRARSGGESETKMIKIVVTH</sequence>
<proteinExistence type="predicted"/>
<gene>
    <name evidence="3" type="ORF">NATSA_13135</name>
</gene>
<evidence type="ECO:0000313" key="3">
    <source>
        <dbReference type="EMBL" id="MBP3193614.1"/>
    </source>
</evidence>
<dbReference type="AlphaFoldDB" id="A0A8J7UXR1"/>
<dbReference type="InterPro" id="IPR026444">
    <property type="entry name" value="Secre_tail"/>
</dbReference>
<organism evidence="3 4">
    <name type="scientific">Natronogracilivirga saccharolytica</name>
    <dbReference type="NCBI Taxonomy" id="2812953"/>
    <lineage>
        <taxon>Bacteria</taxon>
        <taxon>Pseudomonadati</taxon>
        <taxon>Balneolota</taxon>
        <taxon>Balneolia</taxon>
        <taxon>Balneolales</taxon>
        <taxon>Cyclonatronaceae</taxon>
        <taxon>Natronogracilivirga</taxon>
    </lineage>
</organism>
<dbReference type="PANTHER" id="PTHR41775:SF1">
    <property type="entry name" value="PEPTIDASE M6-LIKE DOMAIN-CONTAINING PROTEIN"/>
    <property type="match status" value="1"/>
</dbReference>
<dbReference type="SUPFAM" id="SSF63829">
    <property type="entry name" value="Calcium-dependent phosphotriesterase"/>
    <property type="match status" value="1"/>
</dbReference>
<accession>A0A8J7UXR1</accession>
<dbReference type="Pfam" id="PF13517">
    <property type="entry name" value="FG-GAP_3"/>
    <property type="match status" value="1"/>
</dbReference>
<dbReference type="Pfam" id="PF18962">
    <property type="entry name" value="Por_Secre_tail"/>
    <property type="match status" value="1"/>
</dbReference>
<feature type="domain" description="Secretion system C-terminal sorting" evidence="2">
    <location>
        <begin position="984"/>
        <end position="1059"/>
    </location>
</feature>
<dbReference type="NCBIfam" id="TIGR04183">
    <property type="entry name" value="Por_Secre_tail"/>
    <property type="match status" value="1"/>
</dbReference>
<evidence type="ECO:0000313" key="4">
    <source>
        <dbReference type="Proteomes" id="UP000673975"/>
    </source>
</evidence>
<comment type="caution">
    <text evidence="3">The sequence shown here is derived from an EMBL/GenBank/DDBJ whole genome shotgun (WGS) entry which is preliminary data.</text>
</comment>
<dbReference type="Proteomes" id="UP000673975">
    <property type="component" value="Unassembled WGS sequence"/>
</dbReference>
<dbReference type="PANTHER" id="PTHR41775">
    <property type="entry name" value="SECRETED PROTEIN-RELATED"/>
    <property type="match status" value="1"/>
</dbReference>
<protein>
    <submittedName>
        <fullName evidence="3">VCBS repeat-containing protein</fullName>
    </submittedName>
</protein>
<name>A0A8J7UXR1_9BACT</name>
<feature type="chain" id="PRO_5035155445" evidence="1">
    <location>
        <begin position="27"/>
        <end position="1066"/>
    </location>
</feature>
<evidence type="ECO:0000259" key="2">
    <source>
        <dbReference type="Pfam" id="PF18962"/>
    </source>
</evidence>
<reference evidence="3" key="1">
    <citation type="submission" date="2021-02" db="EMBL/GenBank/DDBJ databases">
        <title>Natronogracilivirga saccharolytica gen. nov. sp. nov. a new anaerobic, haloalkiliphilic carbohydrate-fermenting bacterium from soda lake and proposing of Cyclonatronumiaceae fam. nov. in the phylum Balneolaeota.</title>
        <authorList>
            <person name="Zhilina T.N."/>
            <person name="Sorokin D.Y."/>
            <person name="Zavarzina D.G."/>
            <person name="Toshchakov S.V."/>
            <person name="Kublanov I.V."/>
        </authorList>
    </citation>
    <scope>NUCLEOTIDE SEQUENCE</scope>
    <source>
        <strain evidence="3">Z-1702</strain>
    </source>
</reference>
<dbReference type="InterPro" id="IPR013517">
    <property type="entry name" value="FG-GAP"/>
</dbReference>
<feature type="signal peptide" evidence="1">
    <location>
        <begin position="1"/>
        <end position="26"/>
    </location>
</feature>
<keyword evidence="4" id="KW-1185">Reference proteome</keyword>